<keyword evidence="1 3" id="KW-0732">Signal</keyword>
<evidence type="ECO:0000313" key="5">
    <source>
        <dbReference type="EMBL" id="NYD44640.1"/>
    </source>
</evidence>
<dbReference type="InterPro" id="IPR001638">
    <property type="entry name" value="Solute-binding_3/MltF_N"/>
</dbReference>
<evidence type="ECO:0000313" key="6">
    <source>
        <dbReference type="Proteomes" id="UP000529783"/>
    </source>
</evidence>
<evidence type="ECO:0000256" key="1">
    <source>
        <dbReference type="ARBA" id="ARBA00022729"/>
    </source>
</evidence>
<feature type="chain" id="PRO_5038885013" evidence="3">
    <location>
        <begin position="27"/>
        <end position="282"/>
    </location>
</feature>
<organism evidence="5 6">
    <name type="scientific">Actinomadura luteofluorescens</name>
    <dbReference type="NCBI Taxonomy" id="46163"/>
    <lineage>
        <taxon>Bacteria</taxon>
        <taxon>Bacillati</taxon>
        <taxon>Actinomycetota</taxon>
        <taxon>Actinomycetes</taxon>
        <taxon>Streptosporangiales</taxon>
        <taxon>Thermomonosporaceae</taxon>
        <taxon>Actinomadura</taxon>
    </lineage>
</organism>
<dbReference type="SUPFAM" id="SSF53850">
    <property type="entry name" value="Periplasmic binding protein-like II"/>
    <property type="match status" value="1"/>
</dbReference>
<feature type="signal peptide" evidence="3">
    <location>
        <begin position="1"/>
        <end position="26"/>
    </location>
</feature>
<gene>
    <name evidence="5" type="ORF">BJY14_000623</name>
</gene>
<dbReference type="PANTHER" id="PTHR35936:SF17">
    <property type="entry name" value="ARGININE-BINDING EXTRACELLULAR PROTEIN ARTP"/>
    <property type="match status" value="1"/>
</dbReference>
<protein>
    <submittedName>
        <fullName evidence="5">Polar amino acid transport system substrate-binding protein</fullName>
    </submittedName>
</protein>
<dbReference type="Proteomes" id="UP000529783">
    <property type="component" value="Unassembled WGS sequence"/>
</dbReference>
<dbReference type="EMBL" id="JACCBA010000001">
    <property type="protein sequence ID" value="NYD44640.1"/>
    <property type="molecule type" value="Genomic_DNA"/>
</dbReference>
<dbReference type="AlphaFoldDB" id="A0A7Y9EBB0"/>
<dbReference type="RefSeq" id="WP_179842194.1">
    <property type="nucleotide sequence ID" value="NZ_JACCBA010000001.1"/>
</dbReference>
<feature type="domain" description="Solute-binding protein family 3/N-terminal" evidence="4">
    <location>
        <begin position="52"/>
        <end position="275"/>
    </location>
</feature>
<reference evidence="5 6" key="1">
    <citation type="submission" date="2020-07" db="EMBL/GenBank/DDBJ databases">
        <title>Sequencing the genomes of 1000 actinobacteria strains.</title>
        <authorList>
            <person name="Klenk H.-P."/>
        </authorList>
    </citation>
    <scope>NUCLEOTIDE SEQUENCE [LARGE SCALE GENOMIC DNA]</scope>
    <source>
        <strain evidence="5 6">DSM 40398</strain>
    </source>
</reference>
<evidence type="ECO:0000256" key="3">
    <source>
        <dbReference type="SAM" id="SignalP"/>
    </source>
</evidence>
<dbReference type="CDD" id="cd13530">
    <property type="entry name" value="PBP2_peptides_like"/>
    <property type="match status" value="1"/>
</dbReference>
<feature type="region of interest" description="Disordered" evidence="2">
    <location>
        <begin position="204"/>
        <end position="225"/>
    </location>
</feature>
<proteinExistence type="predicted"/>
<name>A0A7Y9EBB0_9ACTN</name>
<accession>A0A7Y9EBB0</accession>
<sequence length="282" mass="28501">MTPMSKSLAAAAGLLLAVSVSGCAGAGADGAGSVPANCEPAHGGVQTLSGKTLSVSVYVSPPATLSENNTFSGIEPEIVTELAKAECLAVRMRPVAGAALIAGLQAGRADVGIGAIYHTPERAETLKLSTPLYQDGMALLSPSTLDGDIGALRGKSVGVVQGTSWIADLRKVLGPDAVHVYQATDGMITDLRNGRVDAAVLNSSEAGHRAKQSPGLKVAQVKPDPGVAASRTRSDVVLAIRRDATGLAKAFDDDIRGLLAKGTIGSILTKYGIDPRLAGGAG</sequence>
<dbReference type="SMART" id="SM00062">
    <property type="entry name" value="PBPb"/>
    <property type="match status" value="1"/>
</dbReference>
<evidence type="ECO:0000256" key="2">
    <source>
        <dbReference type="SAM" id="MobiDB-lite"/>
    </source>
</evidence>
<evidence type="ECO:0000259" key="4">
    <source>
        <dbReference type="SMART" id="SM00062"/>
    </source>
</evidence>
<dbReference type="Pfam" id="PF00497">
    <property type="entry name" value="SBP_bac_3"/>
    <property type="match status" value="1"/>
</dbReference>
<dbReference type="Gene3D" id="3.40.190.10">
    <property type="entry name" value="Periplasmic binding protein-like II"/>
    <property type="match status" value="2"/>
</dbReference>
<keyword evidence="6" id="KW-1185">Reference proteome</keyword>
<dbReference type="PANTHER" id="PTHR35936">
    <property type="entry name" value="MEMBRANE-BOUND LYTIC MUREIN TRANSGLYCOSYLASE F"/>
    <property type="match status" value="1"/>
</dbReference>
<dbReference type="PROSITE" id="PS51257">
    <property type="entry name" value="PROKAR_LIPOPROTEIN"/>
    <property type="match status" value="1"/>
</dbReference>
<comment type="caution">
    <text evidence="5">The sequence shown here is derived from an EMBL/GenBank/DDBJ whole genome shotgun (WGS) entry which is preliminary data.</text>
</comment>